<dbReference type="EMBL" id="JANJOU010000014">
    <property type="protein sequence ID" value="MCR0983662.1"/>
    <property type="molecule type" value="Genomic_DNA"/>
</dbReference>
<proteinExistence type="predicted"/>
<accession>A0ABT1X6D0</accession>
<dbReference type="Proteomes" id="UP001524642">
    <property type="component" value="Unassembled WGS sequence"/>
</dbReference>
<organism evidence="1 2">
    <name type="scientific">Roseomonas populi</name>
    <dbReference type="NCBI Taxonomy" id="3121582"/>
    <lineage>
        <taxon>Bacteria</taxon>
        <taxon>Pseudomonadati</taxon>
        <taxon>Pseudomonadota</taxon>
        <taxon>Alphaproteobacteria</taxon>
        <taxon>Acetobacterales</taxon>
        <taxon>Roseomonadaceae</taxon>
        <taxon>Roseomonas</taxon>
    </lineage>
</organism>
<sequence>MSPPMPLDAPLVAVFADDESALAAVSETRADLLRMPAPGVVLLRPAQGLRERLYAAGAAVVVP</sequence>
<name>A0ABT1X6D0_9PROT</name>
<dbReference type="RefSeq" id="WP_257717324.1">
    <property type="nucleotide sequence ID" value="NZ_JANJOU010000014.1"/>
</dbReference>
<evidence type="ECO:0000313" key="1">
    <source>
        <dbReference type="EMBL" id="MCR0983662.1"/>
    </source>
</evidence>
<protein>
    <submittedName>
        <fullName evidence="1">Uncharacterized protein</fullName>
    </submittedName>
</protein>
<evidence type="ECO:0000313" key="2">
    <source>
        <dbReference type="Proteomes" id="UP001524642"/>
    </source>
</evidence>
<comment type="caution">
    <text evidence="1">The sequence shown here is derived from an EMBL/GenBank/DDBJ whole genome shotgun (WGS) entry which is preliminary data.</text>
</comment>
<gene>
    <name evidence="1" type="ORF">NRP21_16530</name>
</gene>
<keyword evidence="2" id="KW-1185">Reference proteome</keyword>
<reference evidence="1 2" key="1">
    <citation type="submission" date="2022-06" db="EMBL/GenBank/DDBJ databases">
        <title>Roseomonas CN29.</title>
        <authorList>
            <person name="Cheng Y."/>
            <person name="He X."/>
        </authorList>
    </citation>
    <scope>NUCLEOTIDE SEQUENCE [LARGE SCALE GENOMIC DNA]</scope>
    <source>
        <strain evidence="1 2">CN29</strain>
    </source>
</reference>